<evidence type="ECO:0000313" key="19">
    <source>
        <dbReference type="Proteomes" id="UP001321475"/>
    </source>
</evidence>
<dbReference type="NCBIfam" id="TIGR00554">
    <property type="entry name" value="panK_bact"/>
    <property type="match status" value="1"/>
</dbReference>
<comment type="similarity">
    <text evidence="4 14 15">Belongs to the prokaryotic pantothenate kinase family.</text>
</comment>
<accession>A0ABM8FZH0</accession>
<sequence length="358" mass="40041">MAPTSDPTQRDPRRAQTTPPSGTVPVVDPGAQDAPTFPRPDRPFLVPESSSTYVDLDRAAWSRLSRSTPLPLTDVDIRKLRGLGDPIDLAEVDAVYRPLSRLLNLYVQATSGLHDVTSTFLGEHPARTPYVIGVAGSVAVGKSTTARLLREMMARWPETPRVELITTDGFLYPNAELERRGLMERKGFPESYDRRSLIRFLTRVKAGQSEVRAPVYSHLTYDRVPGAEAVVHRPDVLIVEGLNVLQPSRPGAGDTSPVAVSDFFDFSIYVDARTRNIRQWYVDRFLSLRRTAFADPSSYFRRYADLDDAEATATAKRIWDTINAPNLEHNVLATRGRATLVLTKGHDHAVQRVRLRKL</sequence>
<evidence type="ECO:0000256" key="13">
    <source>
        <dbReference type="ARBA" id="ARBA00032866"/>
    </source>
</evidence>
<dbReference type="Proteomes" id="UP001321475">
    <property type="component" value="Chromosome"/>
</dbReference>
<keyword evidence="9 14" id="KW-0547">Nucleotide-binding</keyword>
<evidence type="ECO:0000256" key="7">
    <source>
        <dbReference type="ARBA" id="ARBA00022490"/>
    </source>
</evidence>
<evidence type="ECO:0000256" key="6">
    <source>
        <dbReference type="ARBA" id="ARBA00015080"/>
    </source>
</evidence>
<dbReference type="Pfam" id="PF00485">
    <property type="entry name" value="PRK"/>
    <property type="match status" value="1"/>
</dbReference>
<dbReference type="SUPFAM" id="SSF52540">
    <property type="entry name" value="P-loop containing nucleoside triphosphate hydrolases"/>
    <property type="match status" value="1"/>
</dbReference>
<dbReference type="GO" id="GO:0016301">
    <property type="term" value="F:kinase activity"/>
    <property type="evidence" value="ECO:0007669"/>
    <property type="project" value="UniProtKB-KW"/>
</dbReference>
<dbReference type="InterPro" id="IPR004566">
    <property type="entry name" value="PanK"/>
</dbReference>
<keyword evidence="12 14" id="KW-0173">Coenzyme A biosynthesis</keyword>
<evidence type="ECO:0000259" key="17">
    <source>
        <dbReference type="Pfam" id="PF00485"/>
    </source>
</evidence>
<evidence type="ECO:0000313" key="18">
    <source>
        <dbReference type="EMBL" id="BDZ41163.1"/>
    </source>
</evidence>
<keyword evidence="8 14" id="KW-0808">Transferase</keyword>
<feature type="binding site" evidence="14">
    <location>
        <begin position="136"/>
        <end position="143"/>
    </location>
    <ligand>
        <name>ATP</name>
        <dbReference type="ChEBI" id="CHEBI:30616"/>
    </ligand>
</feature>
<comment type="subcellular location">
    <subcellularLocation>
        <location evidence="2 14 15">Cytoplasm</location>
    </subcellularLocation>
</comment>
<evidence type="ECO:0000256" key="12">
    <source>
        <dbReference type="ARBA" id="ARBA00022993"/>
    </source>
</evidence>
<evidence type="ECO:0000256" key="10">
    <source>
        <dbReference type="ARBA" id="ARBA00022777"/>
    </source>
</evidence>
<evidence type="ECO:0000256" key="9">
    <source>
        <dbReference type="ARBA" id="ARBA00022741"/>
    </source>
</evidence>
<feature type="region of interest" description="Disordered" evidence="16">
    <location>
        <begin position="1"/>
        <end position="48"/>
    </location>
</feature>
<evidence type="ECO:0000256" key="5">
    <source>
        <dbReference type="ARBA" id="ARBA00012102"/>
    </source>
</evidence>
<protein>
    <recommendedName>
        <fullName evidence="6 14">Pantothenate kinase</fullName>
        <ecNumber evidence="5 14">2.7.1.33</ecNumber>
    </recommendedName>
    <alternativeName>
        <fullName evidence="13 14">Pantothenic acid kinase</fullName>
    </alternativeName>
</protein>
<dbReference type="EC" id="2.7.1.33" evidence="5 14"/>
<evidence type="ECO:0000256" key="15">
    <source>
        <dbReference type="RuleBase" id="RU003530"/>
    </source>
</evidence>
<dbReference type="PIRSF" id="PIRSF000545">
    <property type="entry name" value="Pantothenate_kin"/>
    <property type="match status" value="1"/>
</dbReference>
<reference evidence="19" key="1">
    <citation type="journal article" date="2019" name="Int. J. Syst. Evol. Microbiol.">
        <title>The Global Catalogue of Microorganisms (GCM) 10K type strain sequencing project: providing services to taxonomists for standard genome sequencing and annotation.</title>
        <authorList>
            <consortium name="The Broad Institute Genomics Platform"/>
            <consortium name="The Broad Institute Genome Sequencing Center for Infectious Disease"/>
            <person name="Wu L."/>
            <person name="Ma J."/>
        </authorList>
    </citation>
    <scope>NUCLEOTIDE SEQUENCE [LARGE SCALE GENOMIC DNA]</scope>
    <source>
        <strain evidence="19">NBRC 108565</strain>
    </source>
</reference>
<evidence type="ECO:0000256" key="16">
    <source>
        <dbReference type="SAM" id="MobiDB-lite"/>
    </source>
</evidence>
<keyword evidence="11 14" id="KW-0067">ATP-binding</keyword>
<feature type="domain" description="Phosphoribulokinase/uridine kinase" evidence="17">
    <location>
        <begin position="131"/>
        <end position="273"/>
    </location>
</feature>
<keyword evidence="7 14" id="KW-0963">Cytoplasm</keyword>
<proteinExistence type="inferred from homology"/>
<comment type="catalytic activity">
    <reaction evidence="1 14 15">
        <text>(R)-pantothenate + ATP = (R)-4'-phosphopantothenate + ADP + H(+)</text>
        <dbReference type="Rhea" id="RHEA:16373"/>
        <dbReference type="ChEBI" id="CHEBI:10986"/>
        <dbReference type="ChEBI" id="CHEBI:15378"/>
        <dbReference type="ChEBI" id="CHEBI:29032"/>
        <dbReference type="ChEBI" id="CHEBI:30616"/>
        <dbReference type="ChEBI" id="CHEBI:456216"/>
        <dbReference type="EC" id="2.7.1.33"/>
    </reaction>
</comment>
<dbReference type="HAMAP" id="MF_00215">
    <property type="entry name" value="Pantothen_kinase_1"/>
    <property type="match status" value="1"/>
</dbReference>
<organism evidence="18 19">
    <name type="scientific">Paraoerskovia sediminicola</name>
    <dbReference type="NCBI Taxonomy" id="1138587"/>
    <lineage>
        <taxon>Bacteria</taxon>
        <taxon>Bacillati</taxon>
        <taxon>Actinomycetota</taxon>
        <taxon>Actinomycetes</taxon>
        <taxon>Micrococcales</taxon>
        <taxon>Cellulomonadaceae</taxon>
        <taxon>Paraoerskovia</taxon>
    </lineage>
</organism>
<evidence type="ECO:0000256" key="11">
    <source>
        <dbReference type="ARBA" id="ARBA00022840"/>
    </source>
</evidence>
<dbReference type="InterPro" id="IPR006083">
    <property type="entry name" value="PRK/URK"/>
</dbReference>
<evidence type="ECO:0000256" key="1">
    <source>
        <dbReference type="ARBA" id="ARBA00001206"/>
    </source>
</evidence>
<comment type="pathway">
    <text evidence="3 14 15">Cofactor biosynthesis; coenzyme A biosynthesis; CoA from (R)-pantothenate: step 1/5.</text>
</comment>
<keyword evidence="19" id="KW-1185">Reference proteome</keyword>
<evidence type="ECO:0000256" key="2">
    <source>
        <dbReference type="ARBA" id="ARBA00004496"/>
    </source>
</evidence>
<name>A0ABM8FZH0_9CELL</name>
<dbReference type="InterPro" id="IPR027417">
    <property type="entry name" value="P-loop_NTPase"/>
</dbReference>
<dbReference type="CDD" id="cd02025">
    <property type="entry name" value="PanK"/>
    <property type="match status" value="1"/>
</dbReference>
<keyword evidence="10 14" id="KW-0418">Kinase</keyword>
<evidence type="ECO:0000256" key="4">
    <source>
        <dbReference type="ARBA" id="ARBA00006087"/>
    </source>
</evidence>
<dbReference type="PANTHER" id="PTHR10285">
    <property type="entry name" value="URIDINE KINASE"/>
    <property type="match status" value="1"/>
</dbReference>
<evidence type="ECO:0000256" key="8">
    <source>
        <dbReference type="ARBA" id="ARBA00022679"/>
    </source>
</evidence>
<dbReference type="Gene3D" id="3.40.50.300">
    <property type="entry name" value="P-loop containing nucleotide triphosphate hydrolases"/>
    <property type="match status" value="1"/>
</dbReference>
<dbReference type="EMBL" id="AP027729">
    <property type="protein sequence ID" value="BDZ41163.1"/>
    <property type="molecule type" value="Genomic_DNA"/>
</dbReference>
<evidence type="ECO:0000256" key="3">
    <source>
        <dbReference type="ARBA" id="ARBA00005225"/>
    </source>
</evidence>
<gene>
    <name evidence="14 18" type="primary">coaA</name>
    <name evidence="18" type="ORF">GCM10025865_04620</name>
</gene>
<evidence type="ECO:0000256" key="14">
    <source>
        <dbReference type="HAMAP-Rule" id="MF_00215"/>
    </source>
</evidence>